<protein>
    <submittedName>
        <fullName evidence="4">PepSY domain-containing protein</fullName>
    </submittedName>
</protein>
<dbReference type="AlphaFoldDB" id="A0A433KHI5"/>
<evidence type="ECO:0000256" key="1">
    <source>
        <dbReference type="SAM" id="MobiDB-lite"/>
    </source>
</evidence>
<comment type="caution">
    <text evidence="4">The sequence shown here is derived from an EMBL/GenBank/DDBJ whole genome shotgun (WGS) entry which is preliminary data.</text>
</comment>
<gene>
    <name evidence="4" type="ORF">ELY33_14100</name>
</gene>
<keyword evidence="5" id="KW-1185">Reference proteome</keyword>
<organism evidence="4 5">
    <name type="scientific">Vreelandella andesensis</name>
    <dbReference type="NCBI Taxonomy" id="447567"/>
    <lineage>
        <taxon>Bacteria</taxon>
        <taxon>Pseudomonadati</taxon>
        <taxon>Pseudomonadota</taxon>
        <taxon>Gammaproteobacteria</taxon>
        <taxon>Oceanospirillales</taxon>
        <taxon>Halomonadaceae</taxon>
        <taxon>Vreelandella</taxon>
    </lineage>
</organism>
<feature type="chain" id="PRO_5019158714" evidence="2">
    <location>
        <begin position="34"/>
        <end position="148"/>
    </location>
</feature>
<evidence type="ECO:0000256" key="2">
    <source>
        <dbReference type="SAM" id="SignalP"/>
    </source>
</evidence>
<feature type="compositionally biased region" description="Acidic residues" evidence="1">
    <location>
        <begin position="100"/>
        <end position="111"/>
    </location>
</feature>
<dbReference type="EMBL" id="RZHG01000026">
    <property type="protein sequence ID" value="RUR28327.1"/>
    <property type="molecule type" value="Genomic_DNA"/>
</dbReference>
<dbReference type="OrthoDB" id="5625293at2"/>
<feature type="signal peptide" evidence="2">
    <location>
        <begin position="1"/>
        <end position="33"/>
    </location>
</feature>
<feature type="compositionally biased region" description="Polar residues" evidence="1">
    <location>
        <begin position="122"/>
        <end position="137"/>
    </location>
</feature>
<evidence type="ECO:0000313" key="5">
    <source>
        <dbReference type="Proteomes" id="UP000287336"/>
    </source>
</evidence>
<dbReference type="RefSeq" id="WP_126948548.1">
    <property type="nucleotide sequence ID" value="NZ_RZHG01000026.1"/>
</dbReference>
<name>A0A433KHI5_9GAMM</name>
<proteinExistence type="predicted"/>
<keyword evidence="2" id="KW-0732">Signal</keyword>
<sequence length="148" mass="16744">MKTITKTIRKTTTKTISLFLSLSLLLLSGSALADDDCDDPVASWQPRENLREKLEAEGWRVRRIKVDDGCYEVKGRDANGVKAEASFAPASLLMMKWEREEDDDDEDDDDNNYERNDKDRLVNQQQGDASSRMSSNGIVKDRPSVTVE</sequence>
<reference evidence="4 5" key="1">
    <citation type="submission" date="2018-12" db="EMBL/GenBank/DDBJ databases">
        <title>three novel Halomonas strain isolated from plants.</title>
        <authorList>
            <person name="Sun C."/>
        </authorList>
    </citation>
    <scope>NUCLEOTIDE SEQUENCE [LARGE SCALE GENOMIC DNA]</scope>
    <source>
        <strain evidence="4 5">DSM 19434</strain>
    </source>
</reference>
<dbReference type="Pfam" id="PF13670">
    <property type="entry name" value="PepSY_2"/>
    <property type="match status" value="1"/>
</dbReference>
<feature type="domain" description="PepSY" evidence="3">
    <location>
        <begin position="19"/>
        <end position="93"/>
    </location>
</feature>
<accession>A0A433KHI5</accession>
<feature type="compositionally biased region" description="Basic and acidic residues" evidence="1">
    <location>
        <begin position="139"/>
        <end position="148"/>
    </location>
</feature>
<evidence type="ECO:0000259" key="3">
    <source>
        <dbReference type="Pfam" id="PF13670"/>
    </source>
</evidence>
<dbReference type="Proteomes" id="UP000287336">
    <property type="component" value="Unassembled WGS sequence"/>
</dbReference>
<feature type="compositionally biased region" description="Basic and acidic residues" evidence="1">
    <location>
        <begin position="112"/>
        <end position="121"/>
    </location>
</feature>
<evidence type="ECO:0000313" key="4">
    <source>
        <dbReference type="EMBL" id="RUR28327.1"/>
    </source>
</evidence>
<dbReference type="InterPro" id="IPR025711">
    <property type="entry name" value="PepSY"/>
</dbReference>
<feature type="region of interest" description="Disordered" evidence="1">
    <location>
        <begin position="96"/>
        <end position="148"/>
    </location>
</feature>